<protein>
    <submittedName>
        <fullName evidence="9">PTS fructose transporter subunit IIA</fullName>
    </submittedName>
</protein>
<evidence type="ECO:0000256" key="5">
    <source>
        <dbReference type="ARBA" id="ARBA00022679"/>
    </source>
</evidence>
<dbReference type="GO" id="GO:0016301">
    <property type="term" value="F:kinase activity"/>
    <property type="evidence" value="ECO:0007669"/>
    <property type="project" value="UniProtKB-KW"/>
</dbReference>
<feature type="domain" description="PTS EIIA type-4" evidence="8">
    <location>
        <begin position="1"/>
        <end position="122"/>
    </location>
</feature>
<keyword evidence="10" id="KW-1185">Reference proteome</keyword>
<dbReference type="OrthoDB" id="9799827at2"/>
<dbReference type="Gene3D" id="3.40.50.510">
    <property type="entry name" value="Phosphotransferase system, mannose-type IIA component"/>
    <property type="match status" value="1"/>
</dbReference>
<dbReference type="RefSeq" id="WP_126581075.1">
    <property type="nucleotide sequence ID" value="NZ_BIFR01000001.1"/>
</dbReference>
<dbReference type="InterPro" id="IPR036662">
    <property type="entry name" value="PTS_EIIA_man-typ_sf"/>
</dbReference>
<evidence type="ECO:0000256" key="3">
    <source>
        <dbReference type="ARBA" id="ARBA00022490"/>
    </source>
</evidence>
<dbReference type="PROSITE" id="PS51096">
    <property type="entry name" value="PTS_EIIA_TYPE_4"/>
    <property type="match status" value="1"/>
</dbReference>
<evidence type="ECO:0000256" key="6">
    <source>
        <dbReference type="ARBA" id="ARBA00022683"/>
    </source>
</evidence>
<keyword evidence="5" id="KW-0808">Transferase</keyword>
<dbReference type="SUPFAM" id="SSF53062">
    <property type="entry name" value="PTS system fructose IIA component-like"/>
    <property type="match status" value="1"/>
</dbReference>
<dbReference type="PANTHER" id="PTHR33799:SF1">
    <property type="entry name" value="PTS SYSTEM MANNOSE-SPECIFIC EIIAB COMPONENT-RELATED"/>
    <property type="match status" value="1"/>
</dbReference>
<reference evidence="10" key="1">
    <citation type="submission" date="2018-12" db="EMBL/GenBank/DDBJ databases">
        <title>Tengunoibacter tsumagoiensis gen. nov., sp. nov., Dictyobacter kobayashii sp. nov., D. alpinus sp. nov., and D. joshuensis sp. nov. and description of Dictyobacteraceae fam. nov. within the order Ktedonobacterales isolated from Tengu-no-mugimeshi.</title>
        <authorList>
            <person name="Wang C.M."/>
            <person name="Zheng Y."/>
            <person name="Sakai Y."/>
            <person name="Toyoda A."/>
            <person name="Minakuchi Y."/>
            <person name="Abe K."/>
            <person name="Yokota A."/>
            <person name="Yabe S."/>
        </authorList>
    </citation>
    <scope>NUCLEOTIDE SEQUENCE [LARGE SCALE GENOMIC DNA]</scope>
    <source>
        <strain evidence="10">Uno3</strain>
    </source>
</reference>
<dbReference type="InterPro" id="IPR051471">
    <property type="entry name" value="Bacterial_PTS_sugar_comp"/>
</dbReference>
<dbReference type="GO" id="GO:0016020">
    <property type="term" value="C:membrane"/>
    <property type="evidence" value="ECO:0007669"/>
    <property type="project" value="InterPro"/>
</dbReference>
<keyword evidence="4" id="KW-0762">Sugar transport</keyword>
<keyword evidence="7" id="KW-0418">Kinase</keyword>
<comment type="subcellular location">
    <subcellularLocation>
        <location evidence="1">Cytoplasm</location>
    </subcellularLocation>
</comment>
<dbReference type="GO" id="GO:0005737">
    <property type="term" value="C:cytoplasm"/>
    <property type="evidence" value="ECO:0007669"/>
    <property type="project" value="UniProtKB-SubCell"/>
</dbReference>
<evidence type="ECO:0000256" key="2">
    <source>
        <dbReference type="ARBA" id="ARBA00022448"/>
    </source>
</evidence>
<evidence type="ECO:0000256" key="7">
    <source>
        <dbReference type="ARBA" id="ARBA00022777"/>
    </source>
</evidence>
<keyword evidence="2" id="KW-0813">Transport</keyword>
<name>A0A402A334_9CHLR</name>
<dbReference type="EMBL" id="BIFR01000001">
    <property type="protein sequence ID" value="GCE13560.1"/>
    <property type="molecule type" value="Genomic_DNA"/>
</dbReference>
<evidence type="ECO:0000256" key="1">
    <source>
        <dbReference type="ARBA" id="ARBA00004496"/>
    </source>
</evidence>
<proteinExistence type="predicted"/>
<dbReference type="Pfam" id="PF03610">
    <property type="entry name" value="EIIA-man"/>
    <property type="match status" value="1"/>
</dbReference>
<organism evidence="9 10">
    <name type="scientific">Tengunoibacter tsumagoiensis</name>
    <dbReference type="NCBI Taxonomy" id="2014871"/>
    <lineage>
        <taxon>Bacteria</taxon>
        <taxon>Bacillati</taxon>
        <taxon>Chloroflexota</taxon>
        <taxon>Ktedonobacteria</taxon>
        <taxon>Ktedonobacterales</taxon>
        <taxon>Dictyobacteraceae</taxon>
        <taxon>Tengunoibacter</taxon>
    </lineage>
</organism>
<gene>
    <name evidence="9" type="ORF">KTT_34190</name>
</gene>
<comment type="caution">
    <text evidence="9">The sequence shown here is derived from an EMBL/GenBank/DDBJ whole genome shotgun (WGS) entry which is preliminary data.</text>
</comment>
<evidence type="ECO:0000313" key="9">
    <source>
        <dbReference type="EMBL" id="GCE13560.1"/>
    </source>
</evidence>
<keyword evidence="3" id="KW-0963">Cytoplasm</keyword>
<dbReference type="CDD" id="cd00006">
    <property type="entry name" value="PTS_IIA_man"/>
    <property type="match status" value="1"/>
</dbReference>
<evidence type="ECO:0000256" key="4">
    <source>
        <dbReference type="ARBA" id="ARBA00022597"/>
    </source>
</evidence>
<evidence type="ECO:0000313" key="10">
    <source>
        <dbReference type="Proteomes" id="UP000287352"/>
    </source>
</evidence>
<dbReference type="InterPro" id="IPR033887">
    <property type="entry name" value="PTS_IIA_man"/>
</dbReference>
<dbReference type="InterPro" id="IPR004701">
    <property type="entry name" value="PTS_EIIA_man-typ"/>
</dbReference>
<dbReference type="AlphaFoldDB" id="A0A402A334"/>
<dbReference type="PANTHER" id="PTHR33799">
    <property type="entry name" value="PTS PERMEASE-RELATED-RELATED"/>
    <property type="match status" value="1"/>
</dbReference>
<keyword evidence="6" id="KW-0598">Phosphotransferase system</keyword>
<accession>A0A402A334</accession>
<dbReference type="GO" id="GO:0009401">
    <property type="term" value="P:phosphoenolpyruvate-dependent sugar phosphotransferase system"/>
    <property type="evidence" value="ECO:0007669"/>
    <property type="project" value="UniProtKB-KW"/>
</dbReference>
<dbReference type="Proteomes" id="UP000287352">
    <property type="component" value="Unassembled WGS sequence"/>
</dbReference>
<evidence type="ECO:0000259" key="8">
    <source>
        <dbReference type="PROSITE" id="PS51096"/>
    </source>
</evidence>
<sequence>MIGIVLVAHGLLADGLKHAVEMIVGPQERLVAIGMEPGSDGERLRRRIEDVVGQMLPAGEVLVLTDLLGGSPANASFALMNNGTPVLCGVNLPMLLEILTQRAHTPLPELTRLAVQAAKEGIIHLRPLEKLE</sequence>